<reference evidence="3 4" key="1">
    <citation type="submission" date="2020-12" db="EMBL/GenBank/DDBJ databases">
        <title>Sphingomonas sp.</title>
        <authorList>
            <person name="Kim M.K."/>
        </authorList>
    </citation>
    <scope>NUCLEOTIDE SEQUENCE [LARGE SCALE GENOMIC DNA]</scope>
    <source>
        <strain evidence="3 4">BT552</strain>
    </source>
</reference>
<dbReference type="GO" id="GO:0003677">
    <property type="term" value="F:DNA binding"/>
    <property type="evidence" value="ECO:0007669"/>
    <property type="project" value="UniProtKB-KW"/>
</dbReference>
<gene>
    <name evidence="3" type="ORF">ILT43_09855</name>
</gene>
<dbReference type="Gene3D" id="2.10.260.10">
    <property type="match status" value="1"/>
</dbReference>
<dbReference type="SMART" id="SM00966">
    <property type="entry name" value="SpoVT_AbrB"/>
    <property type="match status" value="1"/>
</dbReference>
<dbReference type="PROSITE" id="PS51740">
    <property type="entry name" value="SPOVT_ABRB"/>
    <property type="match status" value="1"/>
</dbReference>
<sequence length="97" mass="10797">MTYQARVTAEGQLVLPDELAEELGLRPGTVLTIAREDGKVVLKNYEQVVRDVQARFRAMLPSGDQTSIADELIADRRAEAARENADDDRWSKDRPGA</sequence>
<dbReference type="InterPro" id="IPR007159">
    <property type="entry name" value="SpoVT-AbrB_dom"/>
</dbReference>
<dbReference type="SUPFAM" id="SSF89447">
    <property type="entry name" value="AbrB/MazE/MraZ-like"/>
    <property type="match status" value="1"/>
</dbReference>
<dbReference type="Proteomes" id="UP000763641">
    <property type="component" value="Unassembled WGS sequence"/>
</dbReference>
<dbReference type="EMBL" id="JAFEMC010000003">
    <property type="protein sequence ID" value="MBM6576678.1"/>
    <property type="molecule type" value="Genomic_DNA"/>
</dbReference>
<dbReference type="InterPro" id="IPR037914">
    <property type="entry name" value="SpoVT-AbrB_sf"/>
</dbReference>
<protein>
    <submittedName>
        <fullName evidence="3">AbrB/MazE/SpoVT family DNA-binding domain-containing protein</fullName>
    </submittedName>
</protein>
<organism evidence="3 4">
    <name type="scientific">Sphingomonas longa</name>
    <dbReference type="NCBI Taxonomy" id="2778730"/>
    <lineage>
        <taxon>Bacteria</taxon>
        <taxon>Pseudomonadati</taxon>
        <taxon>Pseudomonadota</taxon>
        <taxon>Alphaproteobacteria</taxon>
        <taxon>Sphingomonadales</taxon>
        <taxon>Sphingomonadaceae</taxon>
        <taxon>Sphingomonas</taxon>
    </lineage>
</organism>
<evidence type="ECO:0000313" key="4">
    <source>
        <dbReference type="Proteomes" id="UP000763641"/>
    </source>
</evidence>
<keyword evidence="4" id="KW-1185">Reference proteome</keyword>
<comment type="caution">
    <text evidence="3">The sequence shown here is derived from an EMBL/GenBank/DDBJ whole genome shotgun (WGS) entry which is preliminary data.</text>
</comment>
<name>A0ABS2D825_9SPHN</name>
<dbReference type="NCBIfam" id="TIGR01439">
    <property type="entry name" value="lp_hng_hel_AbrB"/>
    <property type="match status" value="1"/>
</dbReference>
<dbReference type="RefSeq" id="WP_204198799.1">
    <property type="nucleotide sequence ID" value="NZ_JAFEMC010000003.1"/>
</dbReference>
<proteinExistence type="predicted"/>
<dbReference type="Pfam" id="PF04014">
    <property type="entry name" value="MazE_antitoxin"/>
    <property type="match status" value="1"/>
</dbReference>
<evidence type="ECO:0000313" key="3">
    <source>
        <dbReference type="EMBL" id="MBM6576678.1"/>
    </source>
</evidence>
<accession>A0ABS2D825</accession>
<evidence type="ECO:0000256" key="1">
    <source>
        <dbReference type="PROSITE-ProRule" id="PRU01076"/>
    </source>
</evidence>
<keyword evidence="1 3" id="KW-0238">DNA-binding</keyword>
<evidence type="ECO:0000259" key="2">
    <source>
        <dbReference type="PROSITE" id="PS51740"/>
    </source>
</evidence>
<feature type="domain" description="SpoVT-AbrB" evidence="2">
    <location>
        <begin position="2"/>
        <end position="47"/>
    </location>
</feature>